<dbReference type="InterPro" id="IPR002347">
    <property type="entry name" value="SDR_fam"/>
</dbReference>
<dbReference type="PANTHER" id="PTHR45458:SF3">
    <property type="entry name" value="CHAIN DEHYDROGENASE (ATSC), PUTATIVE-RELATED"/>
    <property type="match status" value="1"/>
</dbReference>
<proteinExistence type="predicted"/>
<dbReference type="EMBL" id="JAULSV010000002">
    <property type="protein sequence ID" value="KAK0652658.1"/>
    <property type="molecule type" value="Genomic_DNA"/>
</dbReference>
<organism evidence="1 2">
    <name type="scientific">Cercophora newfieldiana</name>
    <dbReference type="NCBI Taxonomy" id="92897"/>
    <lineage>
        <taxon>Eukaryota</taxon>
        <taxon>Fungi</taxon>
        <taxon>Dikarya</taxon>
        <taxon>Ascomycota</taxon>
        <taxon>Pezizomycotina</taxon>
        <taxon>Sordariomycetes</taxon>
        <taxon>Sordariomycetidae</taxon>
        <taxon>Sordariales</taxon>
        <taxon>Lasiosphaeriaceae</taxon>
        <taxon>Cercophora</taxon>
    </lineage>
</organism>
<comment type="caution">
    <text evidence="1">The sequence shown here is derived from an EMBL/GenBank/DDBJ whole genome shotgun (WGS) entry which is preliminary data.</text>
</comment>
<dbReference type="InterPro" id="IPR036291">
    <property type="entry name" value="NAD(P)-bd_dom_sf"/>
</dbReference>
<protein>
    <submittedName>
        <fullName evidence="1">Uncharacterized protein</fullName>
    </submittedName>
</protein>
<dbReference type="GO" id="GO:0016616">
    <property type="term" value="F:oxidoreductase activity, acting on the CH-OH group of donors, NAD or NADP as acceptor"/>
    <property type="evidence" value="ECO:0007669"/>
    <property type="project" value="TreeGrafter"/>
</dbReference>
<dbReference type="Gene3D" id="3.40.50.720">
    <property type="entry name" value="NAD(P)-binding Rossmann-like Domain"/>
    <property type="match status" value="1"/>
</dbReference>
<evidence type="ECO:0000313" key="2">
    <source>
        <dbReference type="Proteomes" id="UP001174936"/>
    </source>
</evidence>
<dbReference type="PANTHER" id="PTHR45458">
    <property type="entry name" value="SHORT-CHAIN DEHYDROGENASE/REDUCTASE SDR"/>
    <property type="match status" value="1"/>
</dbReference>
<dbReference type="Proteomes" id="UP001174936">
    <property type="component" value="Unassembled WGS sequence"/>
</dbReference>
<evidence type="ECO:0000313" key="1">
    <source>
        <dbReference type="EMBL" id="KAK0652658.1"/>
    </source>
</evidence>
<sequence>MPSYVITGISRGIGYELLRQTSSDSQNTAIGLVRDKAATEKKISEDEELKTRTNIHILQADITDYAALKAAAEETAKITGGAVDYVIGNAGWVSMFDNFDGFRGLADKPEELTKTMSLLTDINVTGNIHLLNLFTPLLLKGETKKAVVITSGFADPDFTNEWEVAVAPLYAVSKAAVNMVIAKFNAEYKKDGVLFMAICPGMVDTGLYVNVTEEQMGKMGGLVATFQKYSPTFAGPETPEQSVNGILNVINTSSIEGGRGGVFISHFGNKRWL</sequence>
<gene>
    <name evidence="1" type="ORF">B0T16DRAFT_347067</name>
</gene>
<dbReference type="AlphaFoldDB" id="A0AA40CXC0"/>
<reference evidence="1" key="1">
    <citation type="submission" date="2023-06" db="EMBL/GenBank/DDBJ databases">
        <title>Genome-scale phylogeny and comparative genomics of the fungal order Sordariales.</title>
        <authorList>
            <consortium name="Lawrence Berkeley National Laboratory"/>
            <person name="Hensen N."/>
            <person name="Bonometti L."/>
            <person name="Westerberg I."/>
            <person name="Brannstrom I.O."/>
            <person name="Guillou S."/>
            <person name="Cros-Aarteil S."/>
            <person name="Calhoun S."/>
            <person name="Haridas S."/>
            <person name="Kuo A."/>
            <person name="Mondo S."/>
            <person name="Pangilinan J."/>
            <person name="Riley R."/>
            <person name="Labutti K."/>
            <person name="Andreopoulos B."/>
            <person name="Lipzen A."/>
            <person name="Chen C."/>
            <person name="Yanf M."/>
            <person name="Daum C."/>
            <person name="Ng V."/>
            <person name="Clum A."/>
            <person name="Steindorff A."/>
            <person name="Ohm R."/>
            <person name="Martin F."/>
            <person name="Silar P."/>
            <person name="Natvig D."/>
            <person name="Lalanne C."/>
            <person name="Gautier V."/>
            <person name="Ament-Velasquez S.L."/>
            <person name="Kruys A."/>
            <person name="Hutchinson M.I."/>
            <person name="Powell A.J."/>
            <person name="Barry K."/>
            <person name="Miller A.N."/>
            <person name="Grigoriev I.V."/>
            <person name="Debuchy R."/>
            <person name="Gladieux P."/>
            <person name="Thoren M.H."/>
            <person name="Johannesson H."/>
        </authorList>
    </citation>
    <scope>NUCLEOTIDE SEQUENCE</scope>
    <source>
        <strain evidence="1">SMH2532-1</strain>
    </source>
</reference>
<dbReference type="Pfam" id="PF00106">
    <property type="entry name" value="adh_short"/>
    <property type="match status" value="1"/>
</dbReference>
<dbReference type="PRINTS" id="PR00081">
    <property type="entry name" value="GDHRDH"/>
</dbReference>
<dbReference type="SUPFAM" id="SSF51735">
    <property type="entry name" value="NAD(P)-binding Rossmann-fold domains"/>
    <property type="match status" value="1"/>
</dbReference>
<name>A0AA40CXC0_9PEZI</name>
<keyword evidence="2" id="KW-1185">Reference proteome</keyword>
<dbReference type="InterPro" id="IPR052184">
    <property type="entry name" value="SDR_enzymes"/>
</dbReference>
<accession>A0AA40CXC0</accession>